<reference evidence="1" key="2">
    <citation type="journal article" date="2015" name="Fish Shellfish Immunol.">
        <title>Early steps in the European eel (Anguilla anguilla)-Vibrio vulnificus interaction in the gills: Role of the RtxA13 toxin.</title>
        <authorList>
            <person name="Callol A."/>
            <person name="Pajuelo D."/>
            <person name="Ebbesson L."/>
            <person name="Teles M."/>
            <person name="MacKenzie S."/>
            <person name="Amaro C."/>
        </authorList>
    </citation>
    <scope>NUCLEOTIDE SEQUENCE</scope>
</reference>
<proteinExistence type="predicted"/>
<reference evidence="1" key="1">
    <citation type="submission" date="2014-11" db="EMBL/GenBank/DDBJ databases">
        <authorList>
            <person name="Amaro Gonzalez C."/>
        </authorList>
    </citation>
    <scope>NUCLEOTIDE SEQUENCE</scope>
</reference>
<dbReference type="EMBL" id="GBXM01086823">
    <property type="protein sequence ID" value="JAH21754.1"/>
    <property type="molecule type" value="Transcribed_RNA"/>
</dbReference>
<sequence length="40" mass="4701">MHILSKNMPTILSASCFTFKFELKFKPRGNKNEQQLEESK</sequence>
<name>A0A0E9QY41_ANGAN</name>
<organism evidence="1">
    <name type="scientific">Anguilla anguilla</name>
    <name type="common">European freshwater eel</name>
    <name type="synonym">Muraena anguilla</name>
    <dbReference type="NCBI Taxonomy" id="7936"/>
    <lineage>
        <taxon>Eukaryota</taxon>
        <taxon>Metazoa</taxon>
        <taxon>Chordata</taxon>
        <taxon>Craniata</taxon>
        <taxon>Vertebrata</taxon>
        <taxon>Euteleostomi</taxon>
        <taxon>Actinopterygii</taxon>
        <taxon>Neopterygii</taxon>
        <taxon>Teleostei</taxon>
        <taxon>Anguilliformes</taxon>
        <taxon>Anguillidae</taxon>
        <taxon>Anguilla</taxon>
    </lineage>
</organism>
<protein>
    <submittedName>
        <fullName evidence="1">Uncharacterized protein</fullName>
    </submittedName>
</protein>
<evidence type="ECO:0000313" key="1">
    <source>
        <dbReference type="EMBL" id="JAH21754.1"/>
    </source>
</evidence>
<dbReference type="AlphaFoldDB" id="A0A0E9QY41"/>
<accession>A0A0E9QY41</accession>